<protein>
    <submittedName>
        <fullName evidence="1">Uncharacterized protein</fullName>
    </submittedName>
</protein>
<accession>A0A7W0CCC7</accession>
<name>A0A7W0CCC7_9BACT</name>
<keyword evidence="2" id="KW-1185">Reference proteome</keyword>
<dbReference type="EMBL" id="JACDUS010000018">
    <property type="protein sequence ID" value="MBA2883162.1"/>
    <property type="molecule type" value="Genomic_DNA"/>
</dbReference>
<evidence type="ECO:0000313" key="2">
    <source>
        <dbReference type="Proteomes" id="UP000525298"/>
    </source>
</evidence>
<gene>
    <name evidence="1" type="ORF">HNR65_003523</name>
</gene>
<proteinExistence type="predicted"/>
<organism evidence="1 2">
    <name type="scientific">Desulfosalsimonas propionicica</name>
    <dbReference type="NCBI Taxonomy" id="332175"/>
    <lineage>
        <taxon>Bacteria</taxon>
        <taxon>Pseudomonadati</taxon>
        <taxon>Thermodesulfobacteriota</taxon>
        <taxon>Desulfobacteria</taxon>
        <taxon>Desulfobacterales</taxon>
        <taxon>Desulfosalsimonadaceae</taxon>
        <taxon>Desulfosalsimonas</taxon>
    </lineage>
</organism>
<dbReference type="RefSeq" id="WP_181552776.1">
    <property type="nucleotide sequence ID" value="NZ_JACDUS010000018.1"/>
</dbReference>
<sequence length="78" mass="8580">MGRLKTRIEKLERKSGLTENPPRIFVGYHGVEVAGWQGNGVKVRRLAGESDKVLRDRAAKETGATVLYQLMADSRPGG</sequence>
<evidence type="ECO:0000313" key="1">
    <source>
        <dbReference type="EMBL" id="MBA2883162.1"/>
    </source>
</evidence>
<dbReference type="Proteomes" id="UP000525298">
    <property type="component" value="Unassembled WGS sequence"/>
</dbReference>
<comment type="caution">
    <text evidence="1">The sequence shown here is derived from an EMBL/GenBank/DDBJ whole genome shotgun (WGS) entry which is preliminary data.</text>
</comment>
<dbReference type="AlphaFoldDB" id="A0A7W0CCC7"/>
<reference evidence="1 2" key="1">
    <citation type="submission" date="2020-07" db="EMBL/GenBank/DDBJ databases">
        <title>Genomic Encyclopedia of Type Strains, Phase IV (KMG-IV): sequencing the most valuable type-strain genomes for metagenomic binning, comparative biology and taxonomic classification.</title>
        <authorList>
            <person name="Goeker M."/>
        </authorList>
    </citation>
    <scope>NUCLEOTIDE SEQUENCE [LARGE SCALE GENOMIC DNA]</scope>
    <source>
        <strain evidence="1 2">DSM 17721</strain>
    </source>
</reference>